<dbReference type="GO" id="GO:0042147">
    <property type="term" value="P:retrograde transport, endosome to Golgi"/>
    <property type="evidence" value="ECO:0007669"/>
    <property type="project" value="InterPro"/>
</dbReference>
<dbReference type="GO" id="GO:0006886">
    <property type="term" value="P:intracellular protein transport"/>
    <property type="evidence" value="ECO:0007669"/>
    <property type="project" value="TreeGrafter"/>
</dbReference>
<dbReference type="PANTHER" id="PTHR11099">
    <property type="entry name" value="VACUOLAR SORTING PROTEIN 35"/>
    <property type="match status" value="1"/>
</dbReference>
<evidence type="ECO:0000256" key="1">
    <source>
        <dbReference type="SAM" id="SignalP"/>
    </source>
</evidence>
<protein>
    <submittedName>
        <fullName evidence="2">Uncharacterized protein</fullName>
    </submittedName>
</protein>
<dbReference type="AlphaFoldDB" id="A0A444Y9E7"/>
<gene>
    <name evidence="2" type="ORF">Ahy_B07g086283</name>
</gene>
<proteinExistence type="predicted"/>
<sequence>MSLVAAHLLASFAAANNVVVAALNKFCNLVAPSLDADTISDVVEFVLQNFTKMNKLWVRIQHQVGKNLHVLSQIEGVDLDMYKDIVLPRVLEQSSLMSITCKLLMYCWVHALSFSYKTAKSKAAKEVIKALAVRMHWRIFIGKIPPSLGKLSKLYWLDLVDNQLIGPILVSTSTTPGLDQLLKAKHLLFDGNDLSGSIPEILGLVQTLEVL</sequence>
<dbReference type="Proteomes" id="UP000289738">
    <property type="component" value="Chromosome B07"/>
</dbReference>
<dbReference type="SUPFAM" id="SSF52058">
    <property type="entry name" value="L domain-like"/>
    <property type="match status" value="1"/>
</dbReference>
<dbReference type="InterPro" id="IPR032675">
    <property type="entry name" value="LRR_dom_sf"/>
</dbReference>
<dbReference type="InterPro" id="IPR005378">
    <property type="entry name" value="Vps35"/>
</dbReference>
<dbReference type="GO" id="GO:0005829">
    <property type="term" value="C:cytosol"/>
    <property type="evidence" value="ECO:0007669"/>
    <property type="project" value="GOC"/>
</dbReference>
<reference evidence="2 3" key="1">
    <citation type="submission" date="2019-01" db="EMBL/GenBank/DDBJ databases">
        <title>Sequencing of cultivated peanut Arachis hypogaea provides insights into genome evolution and oil improvement.</title>
        <authorList>
            <person name="Chen X."/>
        </authorList>
    </citation>
    <scope>NUCLEOTIDE SEQUENCE [LARGE SCALE GENOMIC DNA]</scope>
    <source>
        <strain evidence="3">cv. Fuhuasheng</strain>
        <tissue evidence="2">Leaves</tissue>
    </source>
</reference>
<accession>A0A444Y9E7</accession>
<organism evidence="2 3">
    <name type="scientific">Arachis hypogaea</name>
    <name type="common">Peanut</name>
    <dbReference type="NCBI Taxonomy" id="3818"/>
    <lineage>
        <taxon>Eukaryota</taxon>
        <taxon>Viridiplantae</taxon>
        <taxon>Streptophyta</taxon>
        <taxon>Embryophyta</taxon>
        <taxon>Tracheophyta</taxon>
        <taxon>Spermatophyta</taxon>
        <taxon>Magnoliopsida</taxon>
        <taxon>eudicotyledons</taxon>
        <taxon>Gunneridae</taxon>
        <taxon>Pentapetalae</taxon>
        <taxon>rosids</taxon>
        <taxon>fabids</taxon>
        <taxon>Fabales</taxon>
        <taxon>Fabaceae</taxon>
        <taxon>Papilionoideae</taxon>
        <taxon>50 kb inversion clade</taxon>
        <taxon>dalbergioids sensu lato</taxon>
        <taxon>Dalbergieae</taxon>
        <taxon>Pterocarpus clade</taxon>
        <taxon>Arachis</taxon>
    </lineage>
</organism>
<evidence type="ECO:0000313" key="2">
    <source>
        <dbReference type="EMBL" id="RYQ98543.1"/>
    </source>
</evidence>
<comment type="caution">
    <text evidence="2">The sequence shown here is derived from an EMBL/GenBank/DDBJ whole genome shotgun (WGS) entry which is preliminary data.</text>
</comment>
<dbReference type="GO" id="GO:0005770">
    <property type="term" value="C:late endosome"/>
    <property type="evidence" value="ECO:0007669"/>
    <property type="project" value="TreeGrafter"/>
</dbReference>
<dbReference type="PANTHER" id="PTHR11099:SF0">
    <property type="entry name" value="VACUOLAR PROTEIN SORTING-ASSOCIATED PROTEIN 35"/>
    <property type="match status" value="1"/>
</dbReference>
<keyword evidence="1" id="KW-0732">Signal</keyword>
<keyword evidence="3" id="KW-1185">Reference proteome</keyword>
<dbReference type="STRING" id="3818.A0A444Y9E7"/>
<name>A0A444Y9E7_ARAHY</name>
<dbReference type="Gene3D" id="3.80.10.10">
    <property type="entry name" value="Ribonuclease Inhibitor"/>
    <property type="match status" value="1"/>
</dbReference>
<feature type="signal peptide" evidence="1">
    <location>
        <begin position="1"/>
        <end position="15"/>
    </location>
</feature>
<dbReference type="GO" id="GO:0030906">
    <property type="term" value="C:retromer, cargo-selective complex"/>
    <property type="evidence" value="ECO:0007669"/>
    <property type="project" value="InterPro"/>
</dbReference>
<feature type="chain" id="PRO_5019124579" evidence="1">
    <location>
        <begin position="16"/>
        <end position="211"/>
    </location>
</feature>
<dbReference type="EMBL" id="SDMP01000017">
    <property type="protein sequence ID" value="RYQ98543.1"/>
    <property type="molecule type" value="Genomic_DNA"/>
</dbReference>
<evidence type="ECO:0000313" key="3">
    <source>
        <dbReference type="Proteomes" id="UP000289738"/>
    </source>
</evidence>